<gene>
    <name evidence="1" type="ORF">C7R92_10990</name>
</gene>
<dbReference type="EMBL" id="PXZO01000018">
    <property type="protein sequence ID" value="PSK10949.1"/>
    <property type="molecule type" value="Genomic_DNA"/>
</dbReference>
<comment type="caution">
    <text evidence="1">The sequence shown here is derived from an EMBL/GenBank/DDBJ whole genome shotgun (WGS) entry which is preliminary data.</text>
</comment>
<evidence type="ECO:0000313" key="1">
    <source>
        <dbReference type="EMBL" id="PSK10949.1"/>
    </source>
</evidence>
<sequence>MLLISPSGSYAENSNENIEERIERGELKKLPSTEIELTIDSGIGELLSAEELSSIHLAAIEELEDETGEKLDKNFEISEHDVQELHLEENTDEEVSLRSKTGGSGVKLVAGLIIDERNKEIVSYIEIEDINVARVAMITRKVTLESSTNRKRSYRDEDVFHYTFTAPEIKKRAMKVSDPVSIADTNFWRTVSTSLATWPNGKTDADHKVGKEFLLNKKGIEYPKYRDAHSRIKMFEPDEADLA</sequence>
<evidence type="ECO:0000313" key="2">
    <source>
        <dbReference type="Proteomes" id="UP000241645"/>
    </source>
</evidence>
<dbReference type="GeneID" id="95750641"/>
<organism evidence="1 2">
    <name type="scientific">Brevibacillus porteri</name>
    <dbReference type="NCBI Taxonomy" id="2126350"/>
    <lineage>
        <taxon>Bacteria</taxon>
        <taxon>Bacillati</taxon>
        <taxon>Bacillota</taxon>
        <taxon>Bacilli</taxon>
        <taxon>Bacillales</taxon>
        <taxon>Paenibacillaceae</taxon>
        <taxon>Brevibacillus</taxon>
    </lineage>
</organism>
<dbReference type="RefSeq" id="WP_106834280.1">
    <property type="nucleotide sequence ID" value="NZ_JARMEW010000003.1"/>
</dbReference>
<reference evidence="1 2" key="1">
    <citation type="submission" date="2018-03" db="EMBL/GenBank/DDBJ databases">
        <title>Brevisbacillus phylogenomics.</title>
        <authorList>
            <person name="Dunlap C."/>
        </authorList>
    </citation>
    <scope>NUCLEOTIDE SEQUENCE [LARGE SCALE GENOMIC DNA]</scope>
    <source>
        <strain evidence="1 2">NRRL B-41110</strain>
    </source>
</reference>
<keyword evidence="2" id="KW-1185">Reference proteome</keyword>
<dbReference type="Proteomes" id="UP000241645">
    <property type="component" value="Unassembled WGS sequence"/>
</dbReference>
<accession>A0ABX5FUA0</accession>
<protein>
    <submittedName>
        <fullName evidence="1">Uncharacterized protein</fullName>
    </submittedName>
</protein>
<proteinExistence type="predicted"/>
<name>A0ABX5FUA0_9BACL</name>